<dbReference type="STRING" id="1509407.A0A0L1IQR4"/>
<dbReference type="PANTHER" id="PTHR34846">
    <property type="entry name" value="4-CARBOXYMUCONOLACTONE DECARBOXYLASE FAMILY PROTEIN (AFU_ORTHOLOGUE AFUA_6G11590)"/>
    <property type="match status" value="1"/>
</dbReference>
<dbReference type="Gene3D" id="1.20.1290.10">
    <property type="entry name" value="AhpD-like"/>
    <property type="match status" value="1"/>
</dbReference>
<dbReference type="EMBL" id="JNOM01000405">
    <property type="protein sequence ID" value="KNG81837.1"/>
    <property type="molecule type" value="Genomic_DNA"/>
</dbReference>
<evidence type="ECO:0000313" key="2">
    <source>
        <dbReference type="Proteomes" id="UP000037505"/>
    </source>
</evidence>
<sequence length="225" mass="24671">MSSTADSSSAITNGKQASPVYAPLPTTTYANQRAVFPYVDPTQVNAGLAQAFKVLPFERNVLKLLAHAEGFFPSLSSLLGTVFRSTRELPTLEWQLVVLRTAALIGAHYVFEINTPVALVNGMPNAKRLLIAFGKVDDTEYFSERDRILLAFVEELVRNNTASDGTLEALKAHFSIREIMEVIVIVGLYTIFGRVANVSRIDEDPEIPGLLDSLNSLTGQKDRGE</sequence>
<dbReference type="OrthoDB" id="2567457at2759"/>
<evidence type="ECO:0000313" key="1">
    <source>
        <dbReference type="EMBL" id="KNG81837.1"/>
    </source>
</evidence>
<dbReference type="GeneID" id="26812731"/>
<name>A0A0L1IQR4_ASPN3</name>
<dbReference type="InterPro" id="IPR029032">
    <property type="entry name" value="AhpD-like"/>
</dbReference>
<comment type="caution">
    <text evidence="1">The sequence shown here is derived from an EMBL/GenBank/DDBJ whole genome shotgun (WGS) entry which is preliminary data.</text>
</comment>
<dbReference type="RefSeq" id="XP_015402760.1">
    <property type="nucleotide sequence ID" value="XM_015556183.1"/>
</dbReference>
<proteinExistence type="predicted"/>
<keyword evidence="2" id="KW-1185">Reference proteome</keyword>
<dbReference type="PANTHER" id="PTHR34846:SF5">
    <property type="entry name" value="CARBOXYMUCONOLACTONE DECARBOXYLASE-LIKE DOMAIN-CONTAINING PROTEIN"/>
    <property type="match status" value="1"/>
</dbReference>
<dbReference type="AlphaFoldDB" id="A0A0L1IQR4"/>
<dbReference type="Proteomes" id="UP000037505">
    <property type="component" value="Unassembled WGS sequence"/>
</dbReference>
<accession>A0A0L1IQR4</accession>
<organism evidence="1 2">
    <name type="scientific">Aspergillus nomiae NRRL (strain ATCC 15546 / NRRL 13137 / CBS 260.88 / M93)</name>
    <dbReference type="NCBI Taxonomy" id="1509407"/>
    <lineage>
        <taxon>Eukaryota</taxon>
        <taxon>Fungi</taxon>
        <taxon>Dikarya</taxon>
        <taxon>Ascomycota</taxon>
        <taxon>Pezizomycotina</taxon>
        <taxon>Eurotiomycetes</taxon>
        <taxon>Eurotiomycetidae</taxon>
        <taxon>Eurotiales</taxon>
        <taxon>Aspergillaceae</taxon>
        <taxon>Aspergillus</taxon>
        <taxon>Aspergillus subgen. Circumdati</taxon>
    </lineage>
</organism>
<reference evidence="1 2" key="1">
    <citation type="submission" date="2014-06" db="EMBL/GenBank/DDBJ databases">
        <title>The Genome of the Aflatoxigenic Filamentous Fungus Aspergillus nomius.</title>
        <authorList>
            <person name="Moore M.G."/>
            <person name="Shannon B.M."/>
            <person name="Brian M.M."/>
        </authorList>
    </citation>
    <scope>NUCLEOTIDE SEQUENCE [LARGE SCALE GENOMIC DNA]</scope>
    <source>
        <strain evidence="1 2">NRRL 13137</strain>
    </source>
</reference>
<dbReference type="SUPFAM" id="SSF69118">
    <property type="entry name" value="AhpD-like"/>
    <property type="match status" value="1"/>
</dbReference>
<evidence type="ECO:0008006" key="3">
    <source>
        <dbReference type="Google" id="ProtNLM"/>
    </source>
</evidence>
<gene>
    <name evidence="1" type="ORF">ANOM_010927</name>
</gene>
<protein>
    <recommendedName>
        <fullName evidence="3">Carboxymuconolactone decarboxylase-like domain-containing protein</fullName>
    </recommendedName>
</protein>